<reference evidence="2 3" key="1">
    <citation type="submission" date="2014-04" db="EMBL/GenBank/DDBJ databases">
        <authorList>
            <consortium name="DOE Joint Genome Institute"/>
            <person name="Kuo A."/>
            <person name="Kohler A."/>
            <person name="Nagy L.G."/>
            <person name="Floudas D."/>
            <person name="Copeland A."/>
            <person name="Barry K.W."/>
            <person name="Cichocki N."/>
            <person name="Veneault-Fourrey C."/>
            <person name="LaButti K."/>
            <person name="Lindquist E.A."/>
            <person name="Lipzen A."/>
            <person name="Lundell T."/>
            <person name="Morin E."/>
            <person name="Murat C."/>
            <person name="Sun H."/>
            <person name="Tunlid A."/>
            <person name="Henrissat B."/>
            <person name="Grigoriev I.V."/>
            <person name="Hibbett D.S."/>
            <person name="Martin F."/>
            <person name="Nordberg H.P."/>
            <person name="Cantor M.N."/>
            <person name="Hua S.X."/>
        </authorList>
    </citation>
    <scope>NUCLEOTIDE SEQUENCE [LARGE SCALE GENOMIC DNA]</scope>
    <source>
        <strain evidence="2 3">LaAM-08-1</strain>
    </source>
</reference>
<keyword evidence="3" id="KW-1185">Reference proteome</keyword>
<dbReference type="HOGENOM" id="CLU_067863_3_1_1"/>
<protein>
    <submittedName>
        <fullName evidence="2">Unplaced genomic scaffold K443scaffold_71, whole genome shotgun sequence</fullName>
    </submittedName>
</protein>
<dbReference type="PANTHER" id="PTHR35567:SF1">
    <property type="entry name" value="CONSERVED FUNGAL PROTEIN (AFU_ORTHOLOGUE AFUA_1G14230)"/>
    <property type="match status" value="1"/>
</dbReference>
<proteinExistence type="predicted"/>
<dbReference type="Pfam" id="PF11937">
    <property type="entry name" value="DUF3455"/>
    <property type="match status" value="1"/>
</dbReference>
<keyword evidence="1" id="KW-0732">Signal</keyword>
<evidence type="ECO:0000256" key="1">
    <source>
        <dbReference type="SAM" id="SignalP"/>
    </source>
</evidence>
<feature type="chain" id="PRO_5002217181" evidence="1">
    <location>
        <begin position="18"/>
        <end position="230"/>
    </location>
</feature>
<dbReference type="InterPro" id="IPR021851">
    <property type="entry name" value="DUF3455"/>
</dbReference>
<organism evidence="2 3">
    <name type="scientific">Laccaria amethystina LaAM-08-1</name>
    <dbReference type="NCBI Taxonomy" id="1095629"/>
    <lineage>
        <taxon>Eukaryota</taxon>
        <taxon>Fungi</taxon>
        <taxon>Dikarya</taxon>
        <taxon>Basidiomycota</taxon>
        <taxon>Agaricomycotina</taxon>
        <taxon>Agaricomycetes</taxon>
        <taxon>Agaricomycetidae</taxon>
        <taxon>Agaricales</taxon>
        <taxon>Agaricineae</taxon>
        <taxon>Hydnangiaceae</taxon>
        <taxon>Laccaria</taxon>
    </lineage>
</organism>
<dbReference type="OrthoDB" id="1859733at2759"/>
<dbReference type="Proteomes" id="UP000054477">
    <property type="component" value="Unassembled WGS sequence"/>
</dbReference>
<reference evidence="3" key="2">
    <citation type="submission" date="2015-01" db="EMBL/GenBank/DDBJ databases">
        <title>Evolutionary Origins and Diversification of the Mycorrhizal Mutualists.</title>
        <authorList>
            <consortium name="DOE Joint Genome Institute"/>
            <consortium name="Mycorrhizal Genomics Consortium"/>
            <person name="Kohler A."/>
            <person name="Kuo A."/>
            <person name="Nagy L.G."/>
            <person name="Floudas D."/>
            <person name="Copeland A."/>
            <person name="Barry K.W."/>
            <person name="Cichocki N."/>
            <person name="Veneault-Fourrey C."/>
            <person name="LaButti K."/>
            <person name="Lindquist E.A."/>
            <person name="Lipzen A."/>
            <person name="Lundell T."/>
            <person name="Morin E."/>
            <person name="Murat C."/>
            <person name="Riley R."/>
            <person name="Ohm R."/>
            <person name="Sun H."/>
            <person name="Tunlid A."/>
            <person name="Henrissat B."/>
            <person name="Grigoriev I.V."/>
            <person name="Hibbett D.S."/>
            <person name="Martin F."/>
        </authorList>
    </citation>
    <scope>NUCLEOTIDE SEQUENCE [LARGE SCALE GENOMIC DNA]</scope>
    <source>
        <strain evidence="3">LaAM-08-1</strain>
    </source>
</reference>
<feature type="signal peptide" evidence="1">
    <location>
        <begin position="1"/>
        <end position="17"/>
    </location>
</feature>
<accession>A0A0C9Y0A7</accession>
<dbReference type="PANTHER" id="PTHR35567">
    <property type="entry name" value="MALATE DEHYDROGENASE (AFU_ORTHOLOGUE AFUA_2G13800)"/>
    <property type="match status" value="1"/>
</dbReference>
<dbReference type="EMBL" id="KN838606">
    <property type="protein sequence ID" value="KIK01453.1"/>
    <property type="molecule type" value="Genomic_DNA"/>
</dbReference>
<evidence type="ECO:0000313" key="3">
    <source>
        <dbReference type="Proteomes" id="UP000054477"/>
    </source>
</evidence>
<gene>
    <name evidence="2" type="ORF">K443DRAFT_132240</name>
</gene>
<dbReference type="AlphaFoldDB" id="A0A0C9Y0A7"/>
<name>A0A0C9Y0A7_9AGAR</name>
<evidence type="ECO:0000313" key="2">
    <source>
        <dbReference type="EMBL" id="KIK01453.1"/>
    </source>
</evidence>
<sequence>MSPSLFVTAMLAVAALAAPLIPGSCDISHAQMALPANQTALAQPSGAPSFVLLGVGVQNYTCSAAGTYASAGAVAQLFDISCLVKSPVFNNVQDIAFLKWQMTPGKDNCASAVSGMPLTRMGDHYFVTSPSGTGISPVWDFRAFGRFKGNANAMVLAAKVANLPSPAGSQNVDWLQLKSVSGELATQIYRTDTRSGQPPASCTPGSALISVKYTSKYWLFGSTVVPAGHP</sequence>